<evidence type="ECO:0000313" key="1">
    <source>
        <dbReference type="EMBL" id="MFD1677693.1"/>
    </source>
</evidence>
<gene>
    <name evidence="1" type="ORF">ACFSB2_23815</name>
</gene>
<sequence>MKQNVPSLKDFPQTIQDQLARIIRRAVQRRAERLSSGLQPEKVNEGA</sequence>
<keyword evidence="2" id="KW-1185">Reference proteome</keyword>
<organism evidence="1 2">
    <name type="scientific">Alicyclobacillus fodiniaquatilis</name>
    <dbReference type="NCBI Taxonomy" id="1661150"/>
    <lineage>
        <taxon>Bacteria</taxon>
        <taxon>Bacillati</taxon>
        <taxon>Bacillota</taxon>
        <taxon>Bacilli</taxon>
        <taxon>Bacillales</taxon>
        <taxon>Alicyclobacillaceae</taxon>
        <taxon>Alicyclobacillus</taxon>
    </lineage>
</organism>
<proteinExistence type="predicted"/>
<dbReference type="Proteomes" id="UP001597079">
    <property type="component" value="Unassembled WGS sequence"/>
</dbReference>
<dbReference type="RefSeq" id="WP_377945606.1">
    <property type="nucleotide sequence ID" value="NZ_JBHUCX010000099.1"/>
</dbReference>
<comment type="caution">
    <text evidence="1">The sequence shown here is derived from an EMBL/GenBank/DDBJ whole genome shotgun (WGS) entry which is preliminary data.</text>
</comment>
<reference evidence="2" key="1">
    <citation type="journal article" date="2019" name="Int. J. Syst. Evol. Microbiol.">
        <title>The Global Catalogue of Microorganisms (GCM) 10K type strain sequencing project: providing services to taxonomists for standard genome sequencing and annotation.</title>
        <authorList>
            <consortium name="The Broad Institute Genomics Platform"/>
            <consortium name="The Broad Institute Genome Sequencing Center for Infectious Disease"/>
            <person name="Wu L."/>
            <person name="Ma J."/>
        </authorList>
    </citation>
    <scope>NUCLEOTIDE SEQUENCE [LARGE SCALE GENOMIC DNA]</scope>
    <source>
        <strain evidence="2">CGMCC 1.12286</strain>
    </source>
</reference>
<protein>
    <submittedName>
        <fullName evidence="1">Uncharacterized protein</fullName>
    </submittedName>
</protein>
<evidence type="ECO:0000313" key="2">
    <source>
        <dbReference type="Proteomes" id="UP001597079"/>
    </source>
</evidence>
<accession>A0ABW4JR87</accession>
<dbReference type="EMBL" id="JBHUCX010000099">
    <property type="protein sequence ID" value="MFD1677693.1"/>
    <property type="molecule type" value="Genomic_DNA"/>
</dbReference>
<name>A0ABW4JR87_9BACL</name>